<evidence type="ECO:0000256" key="15">
    <source>
        <dbReference type="RuleBase" id="RU004430"/>
    </source>
</evidence>
<comment type="catalytic activity">
    <reaction evidence="14 15">
        <text>a ubiquinone + NADH + 5 H(+)(in) = a ubiquinol + NAD(+) + 4 H(+)(out)</text>
        <dbReference type="Rhea" id="RHEA:29091"/>
        <dbReference type="Rhea" id="RHEA-COMP:9565"/>
        <dbReference type="Rhea" id="RHEA-COMP:9566"/>
        <dbReference type="ChEBI" id="CHEBI:15378"/>
        <dbReference type="ChEBI" id="CHEBI:16389"/>
        <dbReference type="ChEBI" id="CHEBI:17976"/>
        <dbReference type="ChEBI" id="CHEBI:57540"/>
        <dbReference type="ChEBI" id="CHEBI:57945"/>
        <dbReference type="EC" id="7.1.1.2"/>
    </reaction>
</comment>
<evidence type="ECO:0000256" key="11">
    <source>
        <dbReference type="ARBA" id="ARBA00023027"/>
    </source>
</evidence>
<protein>
    <recommendedName>
        <fullName evidence="4 15">NADH-ubiquinone oxidoreductase chain 6</fullName>
        <ecNumber evidence="3 15">7.1.1.2</ecNumber>
    </recommendedName>
</protein>
<proteinExistence type="inferred from homology"/>
<keyword evidence="15" id="KW-0830">Ubiquinone</keyword>
<dbReference type="GO" id="GO:0008137">
    <property type="term" value="F:NADH dehydrogenase (ubiquinone) activity"/>
    <property type="evidence" value="ECO:0007669"/>
    <property type="project" value="UniProtKB-UniRule"/>
</dbReference>
<evidence type="ECO:0000256" key="12">
    <source>
        <dbReference type="ARBA" id="ARBA00023128"/>
    </source>
</evidence>
<reference evidence="16" key="2">
    <citation type="journal article" date="2004" name="J. Mol. Evol.">
        <title>Complete mitochondrial genome sequences of the South american and the Australian lungfish: testing of the phylogenetic performance of mitochondrial data sets for phylogenetic problems in tetrapod relationships.</title>
        <authorList>
            <person name="Brinkmann H."/>
            <person name="Denk A."/>
            <person name="Zitzler J."/>
            <person name="Joss J.J."/>
            <person name="Meyer A."/>
        </authorList>
    </citation>
    <scope>NUCLEOTIDE SEQUENCE</scope>
</reference>
<keyword evidence="10 15" id="KW-1133">Transmembrane helix</keyword>
<keyword evidence="5 15" id="KW-0813">Transport</keyword>
<evidence type="ECO:0000313" key="16">
    <source>
        <dbReference type="EMBL" id="AAL55255.1"/>
    </source>
</evidence>
<keyword evidence="9 15" id="KW-0249">Electron transport</keyword>
<reference evidence="16" key="1">
    <citation type="submission" date="2000-09" db="EMBL/GenBank/DDBJ databases">
        <authorList>
            <person name="Denk A.G."/>
            <person name="Brinkmann H."/>
            <person name="Zitzler J."/>
            <person name="Joss J.J."/>
            <person name="Meyer A."/>
        </authorList>
    </citation>
    <scope>NUCLEOTIDE SEQUENCE</scope>
</reference>
<keyword evidence="6 15" id="KW-0679">Respiratory chain</keyword>
<geneLocation type="mitochondrion" evidence="16"/>
<sequence length="169" mass="18481">MSYIFVMLLVGFIISLIGVASNPSPMFAALGLVCGAAFGCGILVWLGGSFLSLVLFLIYLGGMLVVFAYSVALSSEEYPEAWMDWPVMMNFIMLGGVTVWWWVFLEVGVDVMSGMEYMELMVKDFIGLGWVYGVCGGLLILSVWALFLALLVVLEVTRGVSRGALRSVY</sequence>
<organism evidence="16">
    <name type="scientific">Lepidosiren paradoxus</name>
    <name type="common">South American lungfish</name>
    <dbReference type="NCBI Taxonomy" id="7883"/>
    <lineage>
        <taxon>Eukaryota</taxon>
        <taxon>Metazoa</taxon>
        <taxon>Chordata</taxon>
        <taxon>Craniata</taxon>
        <taxon>Vertebrata</taxon>
        <taxon>Euteleostomi</taxon>
        <taxon>Dipnomorpha</taxon>
        <taxon>Ceratodontiformes</taxon>
        <taxon>Lepidosirenoidei</taxon>
        <taxon>Lepidosirenidae</taxon>
        <taxon>Lepidosiren</taxon>
    </lineage>
</organism>
<keyword evidence="8 15" id="KW-1278">Translocase</keyword>
<keyword evidence="13 15" id="KW-0472">Membrane</keyword>
<comment type="subcellular location">
    <subcellularLocation>
        <location evidence="1 15">Mitochondrion membrane</location>
        <topology evidence="1 15">Multi-pass membrane protein</topology>
    </subcellularLocation>
</comment>
<keyword evidence="12 15" id="KW-0496">Mitochondrion</keyword>
<dbReference type="PANTHER" id="PTHR11435:SF1">
    <property type="entry name" value="NADH-UBIQUINONE OXIDOREDUCTASE CHAIN 6"/>
    <property type="match status" value="1"/>
</dbReference>
<keyword evidence="11 15" id="KW-0520">NAD</keyword>
<name>Q8WDS9_LEPPA</name>
<dbReference type="InterPro" id="IPR042106">
    <property type="entry name" value="Nuo/plastoQ_OxRdtase_6_NuoJ"/>
</dbReference>
<evidence type="ECO:0000256" key="2">
    <source>
        <dbReference type="ARBA" id="ARBA00005698"/>
    </source>
</evidence>
<evidence type="ECO:0000256" key="14">
    <source>
        <dbReference type="ARBA" id="ARBA00049551"/>
    </source>
</evidence>
<dbReference type="CTD" id="4541"/>
<evidence type="ECO:0000256" key="4">
    <source>
        <dbReference type="ARBA" id="ARBA00021095"/>
    </source>
</evidence>
<dbReference type="InterPro" id="IPR050269">
    <property type="entry name" value="ComplexI_Subunit6"/>
</dbReference>
<dbReference type="PANTHER" id="PTHR11435">
    <property type="entry name" value="NADH UBIQUINONE OXIDOREDUCTASE SUBUNIT ND6"/>
    <property type="match status" value="1"/>
</dbReference>
<dbReference type="InterPro" id="IPR001457">
    <property type="entry name" value="NADH_UbQ/plastoQ_OxRdtase_su6"/>
</dbReference>
<evidence type="ECO:0000256" key="1">
    <source>
        <dbReference type="ARBA" id="ARBA00004225"/>
    </source>
</evidence>
<feature type="transmembrane region" description="Helical" evidence="15">
    <location>
        <begin position="27"/>
        <end position="46"/>
    </location>
</feature>
<dbReference type="EC" id="7.1.1.2" evidence="3 15"/>
<keyword evidence="7 15" id="KW-0812">Transmembrane</keyword>
<evidence type="ECO:0000256" key="5">
    <source>
        <dbReference type="ARBA" id="ARBA00022448"/>
    </source>
</evidence>
<evidence type="ECO:0000256" key="7">
    <source>
        <dbReference type="ARBA" id="ARBA00022692"/>
    </source>
</evidence>
<evidence type="ECO:0000256" key="3">
    <source>
        <dbReference type="ARBA" id="ARBA00012944"/>
    </source>
</evidence>
<dbReference type="AlphaFoldDB" id="Q8WDS9"/>
<dbReference type="GeneID" id="804544"/>
<evidence type="ECO:0000256" key="6">
    <source>
        <dbReference type="ARBA" id="ARBA00022660"/>
    </source>
</evidence>
<feature type="transmembrane region" description="Helical" evidence="15">
    <location>
        <begin position="125"/>
        <end position="154"/>
    </location>
</feature>
<evidence type="ECO:0000256" key="8">
    <source>
        <dbReference type="ARBA" id="ARBA00022967"/>
    </source>
</evidence>
<feature type="transmembrane region" description="Helical" evidence="15">
    <location>
        <begin position="85"/>
        <end position="104"/>
    </location>
</feature>
<dbReference type="Pfam" id="PF00499">
    <property type="entry name" value="Oxidored_q3"/>
    <property type="match status" value="1"/>
</dbReference>
<gene>
    <name evidence="16" type="primary">ND6</name>
</gene>
<accession>Q8WDS9</accession>
<evidence type="ECO:0000256" key="9">
    <source>
        <dbReference type="ARBA" id="ARBA00022982"/>
    </source>
</evidence>
<evidence type="ECO:0000256" key="13">
    <source>
        <dbReference type="ARBA" id="ARBA00023136"/>
    </source>
</evidence>
<dbReference type="RefSeq" id="NP_542467.1">
    <property type="nucleotide sequence ID" value="NC_003342.1"/>
</dbReference>
<dbReference type="GO" id="GO:0031966">
    <property type="term" value="C:mitochondrial membrane"/>
    <property type="evidence" value="ECO:0007669"/>
    <property type="project" value="UniProtKB-SubCell"/>
</dbReference>
<comment type="similarity">
    <text evidence="2 15">Belongs to the complex I subunit 6 family.</text>
</comment>
<dbReference type="Gene3D" id="1.20.120.1200">
    <property type="entry name" value="NADH-ubiquinone/plastoquinone oxidoreductase chain 6, subunit NuoJ"/>
    <property type="match status" value="1"/>
</dbReference>
<evidence type="ECO:0000256" key="10">
    <source>
        <dbReference type="ARBA" id="ARBA00022989"/>
    </source>
</evidence>
<comment type="function">
    <text evidence="15">Core subunit of the mitochondrial membrane respiratory chain NADH dehydrogenase (Complex I) which catalyzes electron transfer from NADH through the respiratory chain, using ubiquinone as an electron acceptor. Essential for the catalytic activity and assembly of complex I.</text>
</comment>
<dbReference type="EMBL" id="AF302934">
    <property type="protein sequence ID" value="AAL55255.1"/>
    <property type="molecule type" value="Genomic_DNA"/>
</dbReference>
<feature type="transmembrane region" description="Helical" evidence="15">
    <location>
        <begin position="53"/>
        <end position="73"/>
    </location>
</feature>
<feature type="transmembrane region" description="Helical" evidence="15">
    <location>
        <begin position="5"/>
        <end position="21"/>
    </location>
</feature>